<dbReference type="GO" id="GO:0033615">
    <property type="term" value="P:mitochondrial proton-transporting ATP synthase complex assembly"/>
    <property type="evidence" value="ECO:0007669"/>
    <property type="project" value="TreeGrafter"/>
</dbReference>
<gene>
    <name evidence="2" type="ORF">NLI96_g7600</name>
</gene>
<dbReference type="Pfam" id="PF05176">
    <property type="entry name" value="ATP-synt_10"/>
    <property type="match status" value="1"/>
</dbReference>
<comment type="caution">
    <text evidence="2">The sequence shown here is derived from an EMBL/GenBank/DDBJ whole genome shotgun (WGS) entry which is preliminary data.</text>
</comment>
<reference evidence="2" key="1">
    <citation type="submission" date="2022-07" db="EMBL/GenBank/DDBJ databases">
        <title>Genome Sequence of Physisporinus lineatus.</title>
        <authorList>
            <person name="Buettner E."/>
        </authorList>
    </citation>
    <scope>NUCLEOTIDE SEQUENCE</scope>
    <source>
        <strain evidence="2">VT162</strain>
    </source>
</reference>
<dbReference type="GO" id="GO:0005743">
    <property type="term" value="C:mitochondrial inner membrane"/>
    <property type="evidence" value="ECO:0007669"/>
    <property type="project" value="TreeGrafter"/>
</dbReference>
<dbReference type="InterPro" id="IPR007849">
    <property type="entry name" value="ATP10"/>
</dbReference>
<dbReference type="Proteomes" id="UP001212997">
    <property type="component" value="Unassembled WGS sequence"/>
</dbReference>
<dbReference type="AlphaFoldDB" id="A0AAD5YES1"/>
<feature type="region of interest" description="Disordered" evidence="1">
    <location>
        <begin position="36"/>
        <end position="69"/>
    </location>
</feature>
<evidence type="ECO:0008006" key="4">
    <source>
        <dbReference type="Google" id="ProtNLM"/>
    </source>
</evidence>
<name>A0AAD5YES1_9APHY</name>
<accession>A0AAD5YES1</accession>
<dbReference type="PANTHER" id="PTHR28106">
    <property type="entry name" value="MITOCHONDRIAL ATPASE COMPLEX SUBUNIT ATP10"/>
    <property type="match status" value="1"/>
</dbReference>
<dbReference type="EMBL" id="JANAWD010000316">
    <property type="protein sequence ID" value="KAJ3481526.1"/>
    <property type="molecule type" value="Genomic_DNA"/>
</dbReference>
<dbReference type="PANTHER" id="PTHR28106:SF1">
    <property type="entry name" value="MITOCHONDRIAL ATPASE COMPLEX SUBUNIT ATP10"/>
    <property type="match status" value="1"/>
</dbReference>
<evidence type="ECO:0000256" key="1">
    <source>
        <dbReference type="SAM" id="MobiDB-lite"/>
    </source>
</evidence>
<evidence type="ECO:0000313" key="2">
    <source>
        <dbReference type="EMBL" id="KAJ3481526.1"/>
    </source>
</evidence>
<keyword evidence="3" id="KW-1185">Reference proteome</keyword>
<proteinExistence type="predicted"/>
<protein>
    <recommendedName>
        <fullName evidence="4">Mitochondrial ATPase complex subunit ATP10</fullName>
    </recommendedName>
</protein>
<feature type="compositionally biased region" description="Basic and acidic residues" evidence="1">
    <location>
        <begin position="52"/>
        <end position="69"/>
    </location>
</feature>
<sequence>MHSSRFLLQWFPHRSLLVSRPAYNAFITSHRRCITQNAPRRKGASSSAQADEPSRARKKGNAEDVVDKSSDQVIKAMEEEQDRLPFLQRPLGVREPPTTEPKSWKDEMLNQETRMDHRRKLVKEATKGYFTDLNATRRHGGKTWIAPRVLIREDKSLYFPDIAGSTLEEGVKAHTTTLCLGKVSVVSFLSSKISEIQNKLFIEPTQTEYSSHPSFQHIQINLQENILKSLLVSLFTSSIRKTIPKEQWGHYLVSNQSMDYIRDDLGITNRHVGYVFLVDQRCRIRWAGCADPMPEEVEALRACTGVLLKRAS</sequence>
<evidence type="ECO:0000313" key="3">
    <source>
        <dbReference type="Proteomes" id="UP001212997"/>
    </source>
</evidence>
<organism evidence="2 3">
    <name type="scientific">Meripilus lineatus</name>
    <dbReference type="NCBI Taxonomy" id="2056292"/>
    <lineage>
        <taxon>Eukaryota</taxon>
        <taxon>Fungi</taxon>
        <taxon>Dikarya</taxon>
        <taxon>Basidiomycota</taxon>
        <taxon>Agaricomycotina</taxon>
        <taxon>Agaricomycetes</taxon>
        <taxon>Polyporales</taxon>
        <taxon>Meripilaceae</taxon>
        <taxon>Meripilus</taxon>
    </lineage>
</organism>